<sequence length="188" mass="20097">MLPGRHSTCRASTRTFVEAGIAARTAAKATPELAQRGVVKAGPLSPALCDQQAAQKTHSPARQQTQFYPRTPIHPSNTGQSRHSSSVVGDYTEWSTPPPTPTMTPPVMTDGVGASLAHPRLISGGDTLSQPALERKMEKMGEWNQLRESSGVALAAVRAAIPASTNVLVEALQVEWRPGSRPFCHGRQ</sequence>
<dbReference type="AlphaFoldDB" id="A0AAE1QDC2"/>
<organism evidence="2 3">
    <name type="scientific">Petrolisthes manimaculis</name>
    <dbReference type="NCBI Taxonomy" id="1843537"/>
    <lineage>
        <taxon>Eukaryota</taxon>
        <taxon>Metazoa</taxon>
        <taxon>Ecdysozoa</taxon>
        <taxon>Arthropoda</taxon>
        <taxon>Crustacea</taxon>
        <taxon>Multicrustacea</taxon>
        <taxon>Malacostraca</taxon>
        <taxon>Eumalacostraca</taxon>
        <taxon>Eucarida</taxon>
        <taxon>Decapoda</taxon>
        <taxon>Pleocyemata</taxon>
        <taxon>Anomura</taxon>
        <taxon>Galatheoidea</taxon>
        <taxon>Porcellanidae</taxon>
        <taxon>Petrolisthes</taxon>
    </lineage>
</organism>
<protein>
    <submittedName>
        <fullName evidence="2">Uncharacterized protein</fullName>
    </submittedName>
</protein>
<evidence type="ECO:0000313" key="2">
    <source>
        <dbReference type="EMBL" id="KAK4324750.1"/>
    </source>
</evidence>
<name>A0AAE1QDC2_9EUCA</name>
<accession>A0AAE1QDC2</accession>
<keyword evidence="3" id="KW-1185">Reference proteome</keyword>
<reference evidence="2" key="1">
    <citation type="submission" date="2023-11" db="EMBL/GenBank/DDBJ databases">
        <title>Genome assemblies of two species of porcelain crab, Petrolisthes cinctipes and Petrolisthes manimaculis (Anomura: Porcellanidae).</title>
        <authorList>
            <person name="Angst P."/>
        </authorList>
    </citation>
    <scope>NUCLEOTIDE SEQUENCE</scope>
    <source>
        <strain evidence="2">PB745_02</strain>
        <tissue evidence="2">Gill</tissue>
    </source>
</reference>
<proteinExistence type="predicted"/>
<dbReference type="EMBL" id="JAWZYT010000331">
    <property type="protein sequence ID" value="KAK4324750.1"/>
    <property type="molecule type" value="Genomic_DNA"/>
</dbReference>
<feature type="compositionally biased region" description="Polar residues" evidence="1">
    <location>
        <begin position="52"/>
        <end position="87"/>
    </location>
</feature>
<gene>
    <name evidence="2" type="ORF">Pmani_004638</name>
</gene>
<comment type="caution">
    <text evidence="2">The sequence shown here is derived from an EMBL/GenBank/DDBJ whole genome shotgun (WGS) entry which is preliminary data.</text>
</comment>
<dbReference type="Proteomes" id="UP001292094">
    <property type="component" value="Unassembled WGS sequence"/>
</dbReference>
<evidence type="ECO:0000256" key="1">
    <source>
        <dbReference type="SAM" id="MobiDB-lite"/>
    </source>
</evidence>
<feature type="region of interest" description="Disordered" evidence="1">
    <location>
        <begin position="49"/>
        <end position="104"/>
    </location>
</feature>
<evidence type="ECO:0000313" key="3">
    <source>
        <dbReference type="Proteomes" id="UP001292094"/>
    </source>
</evidence>